<dbReference type="EC" id="3.5.2.6" evidence="3"/>
<proteinExistence type="inferred from homology"/>
<evidence type="ECO:0000256" key="3">
    <source>
        <dbReference type="ARBA" id="ARBA00012865"/>
    </source>
</evidence>
<dbReference type="Gene3D" id="3.40.710.10">
    <property type="entry name" value="DD-peptidase/beta-lactamase superfamily"/>
    <property type="match status" value="1"/>
</dbReference>
<dbReference type="RefSeq" id="WP_187083519.1">
    <property type="nucleotide sequence ID" value="NZ_JACORU010000009.1"/>
</dbReference>
<dbReference type="Proteomes" id="UP000596827">
    <property type="component" value="Unassembled WGS sequence"/>
</dbReference>
<gene>
    <name evidence="5" type="ORF">H8R02_21325</name>
</gene>
<sequence length="283" mass="30436">MTHPPAEATLRDTVLSIGEDAGAAAVAVAAYDFEHHTTWSLNADRWFHAASTIKVPVLLGVYDAIEQGRFQPTSRVHVRNRFHSVVGGVPFRVGEDRDANAAVHAATGRTLTLHELAEHMIVTSSNLATNLLLDLVGVDNARACLARLNVSGIELLRGVEDEAAWEAGLNNRVTASGLCAAMRLIEEGKAISPEASAAMLDILHKQRFRSGIPAGLPEDARVANKTGEISTIAHDAGIVYLDGRDAYVVVILTEWAPDVTGHRQETIARISRAMYEYMTGGTA</sequence>
<dbReference type="GO" id="GO:0046677">
    <property type="term" value="P:response to antibiotic"/>
    <property type="evidence" value="ECO:0007669"/>
    <property type="project" value="InterPro"/>
</dbReference>
<dbReference type="PANTHER" id="PTHR35333">
    <property type="entry name" value="BETA-LACTAMASE"/>
    <property type="match status" value="1"/>
</dbReference>
<protein>
    <recommendedName>
        <fullName evidence="3">beta-lactamase</fullName>
        <ecNumber evidence="3">3.5.2.6</ecNumber>
    </recommendedName>
</protein>
<keyword evidence="5" id="KW-0378">Hydrolase</keyword>
<evidence type="ECO:0000256" key="1">
    <source>
        <dbReference type="ARBA" id="ARBA00001526"/>
    </source>
</evidence>
<comment type="similarity">
    <text evidence="2">Belongs to the class-A beta-lactamase family.</text>
</comment>
<dbReference type="GO" id="GO:0008800">
    <property type="term" value="F:beta-lactamase activity"/>
    <property type="evidence" value="ECO:0007669"/>
    <property type="project" value="UniProtKB-EC"/>
</dbReference>
<dbReference type="SUPFAM" id="SSF56601">
    <property type="entry name" value="beta-lactamase/transpeptidase-like"/>
    <property type="match status" value="1"/>
</dbReference>
<dbReference type="Pfam" id="PF13354">
    <property type="entry name" value="Beta-lactamase2"/>
    <property type="match status" value="1"/>
</dbReference>
<evidence type="ECO:0000313" key="6">
    <source>
        <dbReference type="Proteomes" id="UP000596827"/>
    </source>
</evidence>
<reference evidence="5" key="1">
    <citation type="submission" date="2020-08" db="EMBL/GenBank/DDBJ databases">
        <title>Ramlibacter sp. GTP1 16S ribosomal RNA gene genome sequencing and assembly.</title>
        <authorList>
            <person name="Kang M."/>
        </authorList>
    </citation>
    <scope>NUCLEOTIDE SEQUENCE</scope>
    <source>
        <strain evidence="5">GTP1</strain>
    </source>
</reference>
<comment type="catalytic activity">
    <reaction evidence="1">
        <text>a beta-lactam + H2O = a substituted beta-amino acid</text>
        <dbReference type="Rhea" id="RHEA:20401"/>
        <dbReference type="ChEBI" id="CHEBI:15377"/>
        <dbReference type="ChEBI" id="CHEBI:35627"/>
        <dbReference type="ChEBI" id="CHEBI:140347"/>
        <dbReference type="EC" id="3.5.2.6"/>
    </reaction>
</comment>
<dbReference type="EMBL" id="JACORU010000009">
    <property type="protein sequence ID" value="MBC5767021.1"/>
    <property type="molecule type" value="Genomic_DNA"/>
</dbReference>
<evidence type="ECO:0000256" key="2">
    <source>
        <dbReference type="ARBA" id="ARBA00009009"/>
    </source>
</evidence>
<feature type="domain" description="Beta-lactamase class A catalytic" evidence="4">
    <location>
        <begin position="28"/>
        <end position="253"/>
    </location>
</feature>
<comment type="caution">
    <text evidence="5">The sequence shown here is derived from an EMBL/GenBank/DDBJ whole genome shotgun (WGS) entry which is preliminary data.</text>
</comment>
<dbReference type="InterPro" id="IPR045155">
    <property type="entry name" value="Beta-lactam_cat"/>
</dbReference>
<accession>A0A923MCI2</accession>
<evidence type="ECO:0000259" key="4">
    <source>
        <dbReference type="Pfam" id="PF13354"/>
    </source>
</evidence>
<organism evidence="5 6">
    <name type="scientific">Ramlibacter albus</name>
    <dbReference type="NCBI Taxonomy" id="2079448"/>
    <lineage>
        <taxon>Bacteria</taxon>
        <taxon>Pseudomonadati</taxon>
        <taxon>Pseudomonadota</taxon>
        <taxon>Betaproteobacteria</taxon>
        <taxon>Burkholderiales</taxon>
        <taxon>Comamonadaceae</taxon>
        <taxon>Ramlibacter</taxon>
    </lineage>
</organism>
<dbReference type="AlphaFoldDB" id="A0A923MCI2"/>
<keyword evidence="6" id="KW-1185">Reference proteome</keyword>
<name>A0A923MCI2_9BURK</name>
<dbReference type="GO" id="GO:0030655">
    <property type="term" value="P:beta-lactam antibiotic catabolic process"/>
    <property type="evidence" value="ECO:0007669"/>
    <property type="project" value="InterPro"/>
</dbReference>
<dbReference type="InterPro" id="IPR012338">
    <property type="entry name" value="Beta-lactam/transpept-like"/>
</dbReference>
<dbReference type="InterPro" id="IPR000871">
    <property type="entry name" value="Beta-lactam_class-A"/>
</dbReference>
<dbReference type="PANTHER" id="PTHR35333:SF3">
    <property type="entry name" value="BETA-LACTAMASE-TYPE TRANSPEPTIDASE FOLD CONTAINING PROTEIN"/>
    <property type="match status" value="1"/>
</dbReference>
<evidence type="ECO:0000313" key="5">
    <source>
        <dbReference type="EMBL" id="MBC5767021.1"/>
    </source>
</evidence>